<keyword evidence="2" id="KW-0805">Transcription regulation</keyword>
<comment type="subcellular location">
    <subcellularLocation>
        <location evidence="1">Nucleus</location>
    </subcellularLocation>
</comment>
<dbReference type="InterPro" id="IPR001289">
    <property type="entry name" value="NFYA"/>
</dbReference>
<dbReference type="PROSITE" id="PS51152">
    <property type="entry name" value="NFYA_HAP2_2"/>
    <property type="match status" value="1"/>
</dbReference>
<dbReference type="Gene3D" id="6.10.250.2430">
    <property type="match status" value="1"/>
</dbReference>
<dbReference type="EMBL" id="JARQWQ010000004">
    <property type="protein sequence ID" value="KAK2572342.1"/>
    <property type="molecule type" value="Genomic_DNA"/>
</dbReference>
<dbReference type="AlphaFoldDB" id="A0AAD9VFS4"/>
<dbReference type="PANTHER" id="PTHR21678:SF0">
    <property type="entry name" value="C3H1-TYPE DOMAIN-CONTAINING PROTEIN"/>
    <property type="match status" value="1"/>
</dbReference>
<sequence>MNDADLSTFLQNVVVVALAPEKEGKMLIADGAGPDPQNGEGIDPFQDLHPQEDIGDHRHQGEEDPDGEQILNQDEEDMMKMMGFANFDSTKVLGKHVDGSCNMSMTSVKKANKYSPLAHLSGCQSNIYEFLIEGTRTKMAMEAAPTSPQLTTYAAQNTATVPHTVPVSHTTVNLIQPEQGKGLYIVDPSQQHALQMFGSPDQRTFMANPVEFNAGGAITTTAVSSGNGQITMMNGQPIATQRVPVAMETLDEPLYVNAKQYHRIIKRRQARAKLEAEGKIPKVRKKYLHESRHQHACRRRRSNGGRFVTKIGGDGTGEEEEANNQVYPEGMVPTQEHDPQEHAYNAVVSDPEATRTQLTNQGTEQNEQTKRPDQALYVPGAMRQAKKGQQEGSSRSECLRNKAEDKELPQKVPQLVQGSSGVAIIDKLGSYCSDGGDSRQMDKHSPPEYHEAKTVKCIDGRITPLGSEKEEVSNVPGSSSSEGQFDNVKSRLSTDRELCKSEEKGAVNQTLADVFASDTSLVLQIKDNSLEGQNKNGDINDQSIKKELQCSKTSVRAPDTNKKSLKKAEECELSPFENCEESGVNTLLEDGCDKNNSESKVPSSVGKDDCNVVEDDVELCKKESGHEGVNPKLKMLFIEGIEKCHNVPERVLLKPSCHDYDAGSVIANSDFSITGENVTDKLKESEESCQCSVKENLKGSKEGIMMSDSNRCNFQDTIMQGTHVVGTISSEMSMCLDEAEKPESLNDKTTDGLVNSAEKSEGLVTQLGISEEKHEEEPLAKQSQASLDVELNLNPDTNKLQEKLSETCSNKKKKSKKEKSKDGDKKVKSKEKKEKKRKKEKKSEKIAQTENDKETSSESELIKGDKKPMTKELAYEESNSKDTKTCNMVRKEHELGVIKGDREDDCSLDDDDDWESNYNESGDCLRPDQIEELSRLTGIANPEIQKTQFDFYSFTPKSCELDDDEFGHIVEIYNFSSDLKTQDIMQSLNSFRSKGFDIKWVDDTHALGIFSSSIAENLQPYRERPQTSKLLADRLVTGALGMRSKMTKEERVKEREKLKEAKNRKRQEEQEKAKIWAD</sequence>
<evidence type="ECO:0000256" key="5">
    <source>
        <dbReference type="ARBA" id="ARBA00023163"/>
    </source>
</evidence>
<evidence type="ECO:0000256" key="4">
    <source>
        <dbReference type="ARBA" id="ARBA00023159"/>
    </source>
</evidence>
<evidence type="ECO:0000256" key="2">
    <source>
        <dbReference type="ARBA" id="ARBA00023015"/>
    </source>
</evidence>
<evidence type="ECO:0000313" key="9">
    <source>
        <dbReference type="EMBL" id="KAK2572342.1"/>
    </source>
</evidence>
<feature type="region of interest" description="Disordered" evidence="7">
    <location>
        <begin position="797"/>
        <end position="882"/>
    </location>
</feature>
<feature type="domain" description="U4/U6.U5 small nuclear ribonucleoprotein 27kDa protein" evidence="8">
    <location>
        <begin position="74"/>
        <end position="114"/>
    </location>
</feature>
<feature type="compositionally biased region" description="Basic residues" evidence="7">
    <location>
        <begin position="294"/>
        <end position="303"/>
    </location>
</feature>
<organism evidence="9 10">
    <name type="scientific">Acropora cervicornis</name>
    <name type="common">Staghorn coral</name>
    <dbReference type="NCBI Taxonomy" id="6130"/>
    <lineage>
        <taxon>Eukaryota</taxon>
        <taxon>Metazoa</taxon>
        <taxon>Cnidaria</taxon>
        <taxon>Anthozoa</taxon>
        <taxon>Hexacorallia</taxon>
        <taxon>Scleractinia</taxon>
        <taxon>Astrocoeniina</taxon>
        <taxon>Acroporidae</taxon>
        <taxon>Acropora</taxon>
    </lineage>
</organism>
<dbReference type="SMART" id="SM00521">
    <property type="entry name" value="CBF"/>
    <property type="match status" value="1"/>
</dbReference>
<keyword evidence="10" id="KW-1185">Reference proteome</keyword>
<keyword evidence="6" id="KW-0539">Nucleus</keyword>
<keyword evidence="3" id="KW-0238">DNA-binding</keyword>
<feature type="compositionally biased region" description="Basic and acidic residues" evidence="7">
    <location>
        <begin position="49"/>
        <end position="62"/>
    </location>
</feature>
<dbReference type="InterPro" id="IPR013957">
    <property type="entry name" value="SNRNP27"/>
</dbReference>
<protein>
    <submittedName>
        <fullName evidence="9">Coiled-coil domain-containing protein R3HCC1L</fullName>
    </submittedName>
</protein>
<feature type="region of interest" description="Disordered" evidence="7">
    <location>
        <begin position="357"/>
        <end position="413"/>
    </location>
</feature>
<dbReference type="InterPro" id="IPR012677">
    <property type="entry name" value="Nucleotide-bd_a/b_plait_sf"/>
</dbReference>
<evidence type="ECO:0000256" key="1">
    <source>
        <dbReference type="ARBA" id="ARBA00004123"/>
    </source>
</evidence>
<dbReference type="PRINTS" id="PR00616">
    <property type="entry name" value="CCAATSUBUNTB"/>
</dbReference>
<evidence type="ECO:0000256" key="7">
    <source>
        <dbReference type="SAM" id="MobiDB-lite"/>
    </source>
</evidence>
<accession>A0AAD9VFS4</accession>
<dbReference type="InterPro" id="IPR039884">
    <property type="entry name" value="R3HC1/R3HCL"/>
</dbReference>
<dbReference type="PANTHER" id="PTHR21678">
    <property type="entry name" value="GROWTH INHIBITION AND DIFFERENTIATION RELATED PROTEIN 88"/>
    <property type="match status" value="1"/>
</dbReference>
<dbReference type="Pfam" id="PF02045">
    <property type="entry name" value="CBFB_NFYA"/>
    <property type="match status" value="1"/>
</dbReference>
<dbReference type="GO" id="GO:0016602">
    <property type="term" value="C:CCAAT-binding factor complex"/>
    <property type="evidence" value="ECO:0007669"/>
    <property type="project" value="InterPro"/>
</dbReference>
<feature type="compositionally biased region" description="Polar residues" evidence="7">
    <location>
        <begin position="475"/>
        <end position="484"/>
    </location>
</feature>
<feature type="compositionally biased region" description="Basic and acidic residues" evidence="7">
    <location>
        <begin position="1046"/>
        <end position="1078"/>
    </location>
</feature>
<reference evidence="9" key="2">
    <citation type="journal article" date="2023" name="Science">
        <title>Genomic signatures of disease resistance in endangered staghorn corals.</title>
        <authorList>
            <person name="Vollmer S.V."/>
            <person name="Selwyn J.D."/>
            <person name="Despard B.A."/>
            <person name="Roesel C.L."/>
        </authorList>
    </citation>
    <scope>NUCLEOTIDE SEQUENCE</scope>
    <source>
        <strain evidence="9">K2</strain>
    </source>
</reference>
<reference evidence="9" key="1">
    <citation type="journal article" date="2023" name="G3 (Bethesda)">
        <title>Whole genome assembly and annotation of the endangered Caribbean coral Acropora cervicornis.</title>
        <authorList>
            <person name="Selwyn J.D."/>
            <person name="Vollmer S.V."/>
        </authorList>
    </citation>
    <scope>NUCLEOTIDE SEQUENCE</scope>
    <source>
        <strain evidence="9">K2</strain>
    </source>
</reference>
<keyword evidence="4" id="KW-0010">Activator</keyword>
<feature type="region of interest" description="Disordered" evidence="7">
    <location>
        <begin position="1042"/>
        <end position="1078"/>
    </location>
</feature>
<dbReference type="GO" id="GO:0008380">
    <property type="term" value="P:RNA splicing"/>
    <property type="evidence" value="ECO:0007669"/>
    <property type="project" value="InterPro"/>
</dbReference>
<feature type="compositionally biased region" description="Basic and acidic residues" evidence="7">
    <location>
        <begin position="740"/>
        <end position="750"/>
    </location>
</feature>
<name>A0AAD9VFS4_ACRCE</name>
<feature type="compositionally biased region" description="Polar residues" evidence="7">
    <location>
        <begin position="357"/>
        <end position="366"/>
    </location>
</feature>
<dbReference type="InterPro" id="IPR018362">
    <property type="entry name" value="CCAAT-binding_factor_CS"/>
</dbReference>
<dbReference type="Pfam" id="PF08648">
    <property type="entry name" value="SNRNP27"/>
    <property type="match status" value="1"/>
</dbReference>
<feature type="region of interest" description="Disordered" evidence="7">
    <location>
        <begin position="27"/>
        <end position="68"/>
    </location>
</feature>
<feature type="compositionally biased region" description="Basic and acidic residues" evidence="7">
    <location>
        <begin position="397"/>
        <end position="409"/>
    </location>
</feature>
<gene>
    <name evidence="9" type="ORF">P5673_002571</name>
</gene>
<dbReference type="Gene3D" id="3.30.70.330">
    <property type="match status" value="1"/>
</dbReference>
<dbReference type="GO" id="GO:0003700">
    <property type="term" value="F:DNA-binding transcription factor activity"/>
    <property type="evidence" value="ECO:0007669"/>
    <property type="project" value="InterPro"/>
</dbReference>
<feature type="compositionally biased region" description="Basic and acidic residues" evidence="7">
    <location>
        <begin position="841"/>
        <end position="882"/>
    </location>
</feature>
<feature type="compositionally biased region" description="Basic residues" evidence="7">
    <location>
        <begin position="827"/>
        <end position="840"/>
    </location>
</feature>
<evidence type="ECO:0000313" key="10">
    <source>
        <dbReference type="Proteomes" id="UP001249851"/>
    </source>
</evidence>
<dbReference type="PROSITE" id="PS00686">
    <property type="entry name" value="NFYA_HAP2_1"/>
    <property type="match status" value="1"/>
</dbReference>
<dbReference type="GO" id="GO:0003677">
    <property type="term" value="F:DNA binding"/>
    <property type="evidence" value="ECO:0007669"/>
    <property type="project" value="UniProtKB-KW"/>
</dbReference>
<comment type="caution">
    <text evidence="9">The sequence shown here is derived from an EMBL/GenBank/DDBJ whole genome shotgun (WGS) entry which is preliminary data.</text>
</comment>
<dbReference type="Proteomes" id="UP001249851">
    <property type="component" value="Unassembled WGS sequence"/>
</dbReference>
<feature type="region of interest" description="Disordered" evidence="7">
    <location>
        <begin position="740"/>
        <end position="761"/>
    </location>
</feature>
<evidence type="ECO:0000256" key="6">
    <source>
        <dbReference type="ARBA" id="ARBA00023242"/>
    </source>
</evidence>
<evidence type="ECO:0000256" key="3">
    <source>
        <dbReference type="ARBA" id="ARBA00023125"/>
    </source>
</evidence>
<keyword evidence="5" id="KW-0804">Transcription</keyword>
<feature type="region of interest" description="Disordered" evidence="7">
    <location>
        <begin position="465"/>
        <end position="489"/>
    </location>
</feature>
<feature type="region of interest" description="Disordered" evidence="7">
    <location>
        <begin position="289"/>
        <end position="321"/>
    </location>
</feature>
<evidence type="ECO:0000259" key="8">
    <source>
        <dbReference type="Pfam" id="PF08648"/>
    </source>
</evidence>
<proteinExistence type="predicted"/>